<keyword evidence="8 15" id="KW-0863">Zinc-finger</keyword>
<dbReference type="SMART" id="SM00249">
    <property type="entry name" value="PHD"/>
    <property type="match status" value="1"/>
</dbReference>
<name>A0A0D2LN89_9CHLO</name>
<dbReference type="GeneID" id="25726346"/>
<dbReference type="SUPFAM" id="SSF57903">
    <property type="entry name" value="FYVE/PHD zinc finger"/>
    <property type="match status" value="1"/>
</dbReference>
<feature type="domain" description="RING-type" evidence="19">
    <location>
        <begin position="16"/>
        <end position="56"/>
    </location>
</feature>
<gene>
    <name evidence="20" type="ORF">MNEG_0228</name>
</gene>
<dbReference type="GO" id="GO:0106292">
    <property type="term" value="F:superoxide-generating NADPH oxidase activity"/>
    <property type="evidence" value="ECO:0007669"/>
    <property type="project" value="UniProtKB-ARBA"/>
</dbReference>
<evidence type="ECO:0000256" key="10">
    <source>
        <dbReference type="ARBA" id="ARBA00022982"/>
    </source>
</evidence>
<comment type="subcellular location">
    <subcellularLocation>
        <location evidence="2">Membrane</location>
    </subcellularLocation>
</comment>
<dbReference type="GO" id="GO:0016020">
    <property type="term" value="C:membrane"/>
    <property type="evidence" value="ECO:0007669"/>
    <property type="project" value="UniProtKB-SubCell"/>
</dbReference>
<keyword evidence="7 16" id="KW-0479">Metal-binding</keyword>
<feature type="region of interest" description="Disordered" evidence="17">
    <location>
        <begin position="758"/>
        <end position="788"/>
    </location>
</feature>
<dbReference type="Pfam" id="PF13639">
    <property type="entry name" value="zf-RING_2"/>
    <property type="match status" value="1"/>
</dbReference>
<dbReference type="InterPro" id="IPR019786">
    <property type="entry name" value="Zinc_finger_PHD-type_CS"/>
</dbReference>
<evidence type="ECO:0000313" key="20">
    <source>
        <dbReference type="EMBL" id="KIZ07729.1"/>
    </source>
</evidence>
<dbReference type="PROSITE" id="PS01359">
    <property type="entry name" value="ZF_PHD_1"/>
    <property type="match status" value="1"/>
</dbReference>
<evidence type="ECO:0000313" key="21">
    <source>
        <dbReference type="Proteomes" id="UP000054498"/>
    </source>
</evidence>
<reference evidence="20 21" key="1">
    <citation type="journal article" date="2013" name="BMC Genomics">
        <title>Reconstruction of the lipid metabolism for the microalga Monoraphidium neglectum from its genome sequence reveals characteristics suitable for biofuel production.</title>
        <authorList>
            <person name="Bogen C."/>
            <person name="Al-Dilaimi A."/>
            <person name="Albersmeier A."/>
            <person name="Wichmann J."/>
            <person name="Grundmann M."/>
            <person name="Rupp O."/>
            <person name="Lauersen K.J."/>
            <person name="Blifernez-Klassen O."/>
            <person name="Kalinowski J."/>
            <person name="Goesmann A."/>
            <person name="Mussgnug J.H."/>
            <person name="Kruse O."/>
        </authorList>
    </citation>
    <scope>NUCLEOTIDE SEQUENCE [LARGE SCALE GENOMIC DNA]</scope>
    <source>
        <strain evidence="20 21">SAG 48.87</strain>
    </source>
</reference>
<keyword evidence="12 16" id="KW-0560">Oxidoreductase</keyword>
<comment type="cofactor">
    <cofactor evidence="16">
        <name>Fe cation</name>
        <dbReference type="ChEBI" id="CHEBI:24875"/>
    </cofactor>
    <text evidence="16">Binds 2 iron ions per subunit.</text>
</comment>
<keyword evidence="14 16" id="KW-0472">Membrane</keyword>
<dbReference type="Gene3D" id="3.30.40.10">
    <property type="entry name" value="Zinc/RING finger domain, C3HC4 (zinc finger)"/>
    <property type="match status" value="2"/>
</dbReference>
<dbReference type="InterPro" id="IPR001965">
    <property type="entry name" value="Znf_PHD"/>
</dbReference>
<dbReference type="Pfam" id="PF00628">
    <property type="entry name" value="PHD"/>
    <property type="match status" value="1"/>
</dbReference>
<dbReference type="AlphaFoldDB" id="A0A0D2LN89"/>
<feature type="compositionally biased region" description="Basic residues" evidence="17">
    <location>
        <begin position="219"/>
        <end position="229"/>
    </location>
</feature>
<evidence type="ECO:0000256" key="13">
    <source>
        <dbReference type="ARBA" id="ARBA00023004"/>
    </source>
</evidence>
<dbReference type="InterPro" id="IPR001841">
    <property type="entry name" value="Znf_RING"/>
</dbReference>
<dbReference type="CDD" id="cd15545">
    <property type="entry name" value="PHD_BAZ2A_like"/>
    <property type="match status" value="1"/>
</dbReference>
<protein>
    <recommendedName>
        <fullName evidence="16">Ubiquinol oxidase</fullName>
        <ecNumber evidence="16">1.10.3.11</ecNumber>
    </recommendedName>
</protein>
<dbReference type="GO" id="GO:0098803">
    <property type="term" value="C:respiratory chain complex"/>
    <property type="evidence" value="ECO:0007669"/>
    <property type="project" value="UniProtKB-UniRule"/>
</dbReference>
<evidence type="ECO:0000259" key="18">
    <source>
        <dbReference type="PROSITE" id="PS50016"/>
    </source>
</evidence>
<dbReference type="PROSITE" id="PS50016">
    <property type="entry name" value="ZF_PHD_2"/>
    <property type="match status" value="1"/>
</dbReference>
<dbReference type="PANTHER" id="PTHR31803:SF19">
    <property type="entry name" value="UBIQUINOL OXIDASE"/>
    <property type="match status" value="1"/>
</dbReference>
<dbReference type="Pfam" id="PF01786">
    <property type="entry name" value="AOX"/>
    <property type="match status" value="1"/>
</dbReference>
<feature type="region of interest" description="Disordered" evidence="17">
    <location>
        <begin position="209"/>
        <end position="291"/>
    </location>
</feature>
<evidence type="ECO:0000256" key="16">
    <source>
        <dbReference type="RuleBase" id="RU003779"/>
    </source>
</evidence>
<keyword evidence="9" id="KW-0862">Zinc</keyword>
<evidence type="ECO:0000256" key="1">
    <source>
        <dbReference type="ARBA" id="ARBA00001192"/>
    </source>
</evidence>
<accession>A0A0D2LN89</accession>
<comment type="catalytic activity">
    <reaction evidence="1 16">
        <text>2 a ubiquinol + O2 = 2 a ubiquinone + 2 H2O</text>
        <dbReference type="Rhea" id="RHEA:30255"/>
        <dbReference type="Rhea" id="RHEA-COMP:9565"/>
        <dbReference type="Rhea" id="RHEA-COMP:9566"/>
        <dbReference type="ChEBI" id="CHEBI:15377"/>
        <dbReference type="ChEBI" id="CHEBI:15379"/>
        <dbReference type="ChEBI" id="CHEBI:16389"/>
        <dbReference type="ChEBI" id="CHEBI:17976"/>
        <dbReference type="EC" id="1.10.3.11"/>
    </reaction>
</comment>
<keyword evidence="4" id="KW-0813">Transport</keyword>
<dbReference type="GO" id="GO:0008270">
    <property type="term" value="F:zinc ion binding"/>
    <property type="evidence" value="ECO:0007669"/>
    <property type="project" value="UniProtKB-KW"/>
</dbReference>
<feature type="compositionally biased region" description="Low complexity" evidence="17">
    <location>
        <begin position="262"/>
        <end position="273"/>
    </location>
</feature>
<dbReference type="GO" id="GO:0102721">
    <property type="term" value="F:ubiquinol:oxygen oxidoreductase activity"/>
    <property type="evidence" value="ECO:0007669"/>
    <property type="project" value="UniProtKB-EC"/>
</dbReference>
<sequence>MAAGQPSHTNVAALQCTICLDEGLVEVGELDSCDHRFCPPCITRWAETDTHCPACRVRFRVITRKQLRLHGECPSQGKLPGEVLSVVHVEERNQVVGLSYPQDASLLAFLATVHCQLCGADDNDEQLLLCDGCDRGYHTFCLGLHEIPTGEWFCTECTRARARARGRDVRAVASRRQGGQQPHQRRVRRRRVIPSESASEDFDVVVVSSGEEGRAARPAGRRRAVRSRRAASNDDGDYVGTQEDEGEDVRSDDDEEDREAESGSSSASGSEVDITSSDDAEDEEAAGGSDELRAAKEAAVVVAKRQLRLAQQARAVAGGAAALAVAVDRDAVRSVTHAVYERVKAGAMPLAAVMEAAASGSAEGLAAQAVAAARAEAERLLAGSGESLEEDYNCPVFIDRDGNMVEIMCCDYGFRSGAQRVYSDIGARIPAPTWRLALNNLAQEWRALRRSFRYNDYGKISAKNPAQGPVSKVFYGLGSGVVSAFSAIDAWLEDSRVFSRLLPEEIPKEVFDPLSGGLSAQCREVRAKLQQLTLSNAKVWEREHKREAEGGGIETPWVVKAVYLALCVFLDVAYDKRPIQRFWFLETVARMPYFSYLTMLHLLETLGWWRAGAELRKVHFAEEWNELHHLQIMEALGGDQLWIDRFMAQLAYNFSELIEAHAVDTYSEFADANEELLKSLPPPLVAAEYYTGPDLYLFDSFQTSQATVEQPRRPSVNTLHDVFLNIAADEGEHVKTMRACQDYSVAGDLEALKEKQAEEAMAGWDAPDVVDDNAPVKGASGRAPTTQR</sequence>
<dbReference type="InterPro" id="IPR038659">
    <property type="entry name" value="AOX_sf"/>
</dbReference>
<dbReference type="Gene3D" id="1.20.1260.140">
    <property type="entry name" value="Alternative oxidase"/>
    <property type="match status" value="1"/>
</dbReference>
<dbReference type="InterPro" id="IPR011011">
    <property type="entry name" value="Znf_FYVE_PHD"/>
</dbReference>
<dbReference type="PANTHER" id="PTHR31803">
    <property type="entry name" value="ALTERNATIVE OXIDASE"/>
    <property type="match status" value="1"/>
</dbReference>
<evidence type="ECO:0000256" key="12">
    <source>
        <dbReference type="ARBA" id="ARBA00023002"/>
    </source>
</evidence>
<feature type="compositionally biased region" description="Low complexity" evidence="17">
    <location>
        <begin position="171"/>
        <end position="182"/>
    </location>
</feature>
<keyword evidence="6 16" id="KW-0812">Transmembrane</keyword>
<evidence type="ECO:0000256" key="2">
    <source>
        <dbReference type="ARBA" id="ARBA00004370"/>
    </source>
</evidence>
<keyword evidence="21" id="KW-1185">Reference proteome</keyword>
<comment type="similarity">
    <text evidence="3 16">Belongs to the alternative oxidase family.</text>
</comment>
<feature type="compositionally biased region" description="Low complexity" evidence="17">
    <location>
        <begin position="759"/>
        <end position="776"/>
    </location>
</feature>
<evidence type="ECO:0000256" key="7">
    <source>
        <dbReference type="ARBA" id="ARBA00022723"/>
    </source>
</evidence>
<keyword evidence="5 16" id="KW-0679">Respiratory chain</keyword>
<evidence type="ECO:0000256" key="14">
    <source>
        <dbReference type="ARBA" id="ARBA00023136"/>
    </source>
</evidence>
<dbReference type="InterPro" id="IPR002680">
    <property type="entry name" value="AOX"/>
</dbReference>
<feature type="compositionally biased region" description="Acidic residues" evidence="17">
    <location>
        <begin position="234"/>
        <end position="259"/>
    </location>
</feature>
<evidence type="ECO:0000256" key="17">
    <source>
        <dbReference type="SAM" id="MobiDB-lite"/>
    </source>
</evidence>
<dbReference type="InterPro" id="IPR017907">
    <property type="entry name" value="Znf_RING_CS"/>
</dbReference>
<dbReference type="STRING" id="145388.A0A0D2LN89"/>
<dbReference type="SUPFAM" id="SSF57850">
    <property type="entry name" value="RING/U-box"/>
    <property type="match status" value="1"/>
</dbReference>
<dbReference type="PROSITE" id="PS50089">
    <property type="entry name" value="ZF_RING_2"/>
    <property type="match status" value="1"/>
</dbReference>
<evidence type="ECO:0000256" key="6">
    <source>
        <dbReference type="ARBA" id="ARBA00022692"/>
    </source>
</evidence>
<evidence type="ECO:0000259" key="19">
    <source>
        <dbReference type="PROSITE" id="PS50089"/>
    </source>
</evidence>
<dbReference type="Proteomes" id="UP000054498">
    <property type="component" value="Unassembled WGS sequence"/>
</dbReference>
<dbReference type="RefSeq" id="XP_013906748.1">
    <property type="nucleotide sequence ID" value="XM_014051294.1"/>
</dbReference>
<dbReference type="InterPro" id="IPR013083">
    <property type="entry name" value="Znf_RING/FYVE/PHD"/>
</dbReference>
<keyword evidence="10 16" id="KW-0249">Electron transport</keyword>
<dbReference type="InterPro" id="IPR019787">
    <property type="entry name" value="Znf_PHD-finger"/>
</dbReference>
<evidence type="ECO:0000256" key="8">
    <source>
        <dbReference type="ARBA" id="ARBA00022771"/>
    </source>
</evidence>
<evidence type="ECO:0000256" key="3">
    <source>
        <dbReference type="ARBA" id="ARBA00008388"/>
    </source>
</evidence>
<dbReference type="KEGG" id="mng:MNEG_0228"/>
<evidence type="ECO:0000256" key="9">
    <source>
        <dbReference type="ARBA" id="ARBA00022833"/>
    </source>
</evidence>
<evidence type="ECO:0000256" key="4">
    <source>
        <dbReference type="ARBA" id="ARBA00022448"/>
    </source>
</evidence>
<dbReference type="GO" id="GO:0009916">
    <property type="term" value="F:alternative oxidase activity"/>
    <property type="evidence" value="ECO:0007669"/>
    <property type="project" value="UniProtKB-UniRule"/>
</dbReference>
<dbReference type="PROSITE" id="PS00518">
    <property type="entry name" value="ZF_RING_1"/>
    <property type="match status" value="1"/>
</dbReference>
<feature type="compositionally biased region" description="Acidic residues" evidence="17">
    <location>
        <begin position="276"/>
        <end position="285"/>
    </location>
</feature>
<keyword evidence="11" id="KW-1133">Transmembrane helix</keyword>
<dbReference type="EC" id="1.10.3.11" evidence="16"/>
<feature type="compositionally biased region" description="Basic residues" evidence="17">
    <location>
        <begin position="183"/>
        <end position="192"/>
    </location>
</feature>
<organism evidence="20 21">
    <name type="scientific">Monoraphidium neglectum</name>
    <dbReference type="NCBI Taxonomy" id="145388"/>
    <lineage>
        <taxon>Eukaryota</taxon>
        <taxon>Viridiplantae</taxon>
        <taxon>Chlorophyta</taxon>
        <taxon>core chlorophytes</taxon>
        <taxon>Chlorophyceae</taxon>
        <taxon>CS clade</taxon>
        <taxon>Sphaeropleales</taxon>
        <taxon>Selenastraceae</taxon>
        <taxon>Monoraphidium</taxon>
    </lineage>
</organism>
<evidence type="ECO:0000256" key="11">
    <source>
        <dbReference type="ARBA" id="ARBA00022989"/>
    </source>
</evidence>
<feature type="region of interest" description="Disordered" evidence="17">
    <location>
        <begin position="168"/>
        <end position="194"/>
    </location>
</feature>
<dbReference type="OrthoDB" id="4493at2759"/>
<proteinExistence type="inferred from homology"/>
<evidence type="ECO:0000256" key="15">
    <source>
        <dbReference type="PROSITE-ProRule" id="PRU00175"/>
    </source>
</evidence>
<evidence type="ECO:0000256" key="5">
    <source>
        <dbReference type="ARBA" id="ARBA00022660"/>
    </source>
</evidence>
<dbReference type="GO" id="GO:0010230">
    <property type="term" value="P:alternative respiration"/>
    <property type="evidence" value="ECO:0007669"/>
    <property type="project" value="TreeGrafter"/>
</dbReference>
<dbReference type="SMART" id="SM00184">
    <property type="entry name" value="RING"/>
    <property type="match status" value="2"/>
</dbReference>
<dbReference type="EMBL" id="KK100236">
    <property type="protein sequence ID" value="KIZ07729.1"/>
    <property type="molecule type" value="Genomic_DNA"/>
</dbReference>
<dbReference type="GO" id="GO:0005739">
    <property type="term" value="C:mitochondrion"/>
    <property type="evidence" value="ECO:0007669"/>
    <property type="project" value="TreeGrafter"/>
</dbReference>
<keyword evidence="13 16" id="KW-0408">Iron</keyword>
<feature type="domain" description="PHD-type" evidence="18">
    <location>
        <begin position="112"/>
        <end position="160"/>
    </location>
</feature>